<reference evidence="2 3" key="1">
    <citation type="submission" date="2019-10" db="EMBL/GenBank/DDBJ databases">
        <authorList>
            <person name="Palmer J.M."/>
        </authorList>
    </citation>
    <scope>NUCLEOTIDE SEQUENCE [LARGE SCALE GENOMIC DNA]</scope>
    <source>
        <strain evidence="2 3">TWF718</strain>
    </source>
</reference>
<feature type="region of interest" description="Disordered" evidence="1">
    <location>
        <begin position="47"/>
        <end position="81"/>
    </location>
</feature>
<accession>A0AAN8RIA3</accession>
<sequence>MVGQKNLDVRMGLNASSSREELWRGTTGIGFGEVVTKVEDTCYRGSPNLNVHSSNPKGHGIAYDDDRATRGSRQPNALLQV</sequence>
<comment type="caution">
    <text evidence="2">The sequence shown here is derived from an EMBL/GenBank/DDBJ whole genome shotgun (WGS) entry which is preliminary data.</text>
</comment>
<organism evidence="2 3">
    <name type="scientific">Orbilia javanica</name>
    <dbReference type="NCBI Taxonomy" id="47235"/>
    <lineage>
        <taxon>Eukaryota</taxon>
        <taxon>Fungi</taxon>
        <taxon>Dikarya</taxon>
        <taxon>Ascomycota</taxon>
        <taxon>Pezizomycotina</taxon>
        <taxon>Orbiliomycetes</taxon>
        <taxon>Orbiliales</taxon>
        <taxon>Orbiliaceae</taxon>
        <taxon>Orbilia</taxon>
    </lineage>
</organism>
<evidence type="ECO:0000313" key="3">
    <source>
        <dbReference type="Proteomes" id="UP001313282"/>
    </source>
</evidence>
<feature type="compositionally biased region" description="Polar residues" evidence="1">
    <location>
        <begin position="71"/>
        <end position="81"/>
    </location>
</feature>
<gene>
    <name evidence="2" type="ORF">TWF718_007244</name>
</gene>
<name>A0AAN8RIA3_9PEZI</name>
<proteinExistence type="predicted"/>
<dbReference type="Proteomes" id="UP001313282">
    <property type="component" value="Unassembled WGS sequence"/>
</dbReference>
<dbReference type="AlphaFoldDB" id="A0AAN8RIA3"/>
<keyword evidence="3" id="KW-1185">Reference proteome</keyword>
<dbReference type="EMBL" id="JAVHNR010000004">
    <property type="protein sequence ID" value="KAK6345325.1"/>
    <property type="molecule type" value="Genomic_DNA"/>
</dbReference>
<protein>
    <submittedName>
        <fullName evidence="2">Uncharacterized protein</fullName>
    </submittedName>
</protein>
<feature type="compositionally biased region" description="Polar residues" evidence="1">
    <location>
        <begin position="47"/>
        <end position="56"/>
    </location>
</feature>
<evidence type="ECO:0000313" key="2">
    <source>
        <dbReference type="EMBL" id="KAK6345325.1"/>
    </source>
</evidence>
<evidence type="ECO:0000256" key="1">
    <source>
        <dbReference type="SAM" id="MobiDB-lite"/>
    </source>
</evidence>